<reference evidence="1" key="1">
    <citation type="journal article" date="2023" name="Mol. Plant Microbe Interact.">
        <title>Elucidating the Obligate Nature and Biological Capacity of an Invasive Fungal Corn Pathogen.</title>
        <authorList>
            <person name="MacCready J.S."/>
            <person name="Roggenkamp E.M."/>
            <person name="Gdanetz K."/>
            <person name="Chilvers M.I."/>
        </authorList>
    </citation>
    <scope>NUCLEOTIDE SEQUENCE</scope>
    <source>
        <strain evidence="1">PM02</strain>
    </source>
</reference>
<sequence>MPSVFSPSPHNRLRCSLTLDTTQIIISAAFHLFRMLSTPSFIISALAASASATGLLHPAHLANKREVQARETGSMSTSAGADATACLAPLLAAYSSLPTPCPAIVSYEQSHPVTDACSYSIPDSLSSDFSVYETEVKAWYRTHAADISSALSMCPQFSSLAASDAPVCATKLDLPGGNAPAAATTTMMNSTSTPAAGDVGAMPGMNMSGAGMTPTAAGTGATAKAAGARETGYAGAVLAVAAVLAAAVL</sequence>
<organism evidence="1 2">
    <name type="scientific">Phyllachora maydis</name>
    <dbReference type="NCBI Taxonomy" id="1825666"/>
    <lineage>
        <taxon>Eukaryota</taxon>
        <taxon>Fungi</taxon>
        <taxon>Dikarya</taxon>
        <taxon>Ascomycota</taxon>
        <taxon>Pezizomycotina</taxon>
        <taxon>Sordariomycetes</taxon>
        <taxon>Sordariomycetidae</taxon>
        <taxon>Phyllachorales</taxon>
        <taxon>Phyllachoraceae</taxon>
        <taxon>Phyllachora</taxon>
    </lineage>
</organism>
<keyword evidence="2" id="KW-1185">Reference proteome</keyword>
<evidence type="ECO:0000313" key="1">
    <source>
        <dbReference type="EMBL" id="KAK2066646.1"/>
    </source>
</evidence>
<dbReference type="Proteomes" id="UP001217918">
    <property type="component" value="Unassembled WGS sequence"/>
</dbReference>
<gene>
    <name evidence="1" type="ORF">P8C59_000442</name>
</gene>
<dbReference type="AlphaFoldDB" id="A0AAD9MB71"/>
<comment type="caution">
    <text evidence="1">The sequence shown here is derived from an EMBL/GenBank/DDBJ whole genome shotgun (WGS) entry which is preliminary data.</text>
</comment>
<name>A0AAD9MB71_9PEZI</name>
<proteinExistence type="predicted"/>
<dbReference type="EMBL" id="JAQQPM010000001">
    <property type="protein sequence ID" value="KAK2066646.1"/>
    <property type="molecule type" value="Genomic_DNA"/>
</dbReference>
<evidence type="ECO:0008006" key="3">
    <source>
        <dbReference type="Google" id="ProtNLM"/>
    </source>
</evidence>
<protein>
    <recommendedName>
        <fullName evidence="3">Infection structure specific protein</fullName>
    </recommendedName>
</protein>
<evidence type="ECO:0000313" key="2">
    <source>
        <dbReference type="Proteomes" id="UP001217918"/>
    </source>
</evidence>
<accession>A0AAD9MB71</accession>